<accession>A0A420ELH7</accession>
<dbReference type="InterPro" id="IPR001775">
    <property type="entry name" value="GspD/PilQ"/>
</dbReference>
<dbReference type="GO" id="GO:0009297">
    <property type="term" value="P:pilus assembly"/>
    <property type="evidence" value="ECO:0007669"/>
    <property type="project" value="InterPro"/>
</dbReference>
<evidence type="ECO:0000259" key="5">
    <source>
        <dbReference type="SMART" id="SM00965"/>
    </source>
</evidence>
<evidence type="ECO:0000256" key="3">
    <source>
        <dbReference type="ARBA" id="ARBA00023237"/>
    </source>
</evidence>
<dbReference type="PANTHER" id="PTHR30332:SF17">
    <property type="entry name" value="TYPE IV PILIATION SYSTEM PROTEIN DR_0774-RELATED"/>
    <property type="match status" value="1"/>
</dbReference>
<dbReference type="SMART" id="SM00965">
    <property type="entry name" value="STN"/>
    <property type="match status" value="1"/>
</dbReference>
<dbReference type="NCBIfam" id="TIGR02519">
    <property type="entry name" value="pilus_MshL"/>
    <property type="match status" value="1"/>
</dbReference>
<reference evidence="6 7" key="1">
    <citation type="submission" date="2018-09" db="EMBL/GenBank/DDBJ databases">
        <authorList>
            <person name="Wang Z."/>
        </authorList>
    </citation>
    <scope>NUCLEOTIDE SEQUENCE [LARGE SCALE GENOMIC DNA]</scope>
    <source>
        <strain evidence="6 7">ALS 81</strain>
    </source>
</reference>
<sequence length="575" mass="61866">MTKFTFMCGLLLALQACQNLPKPDRPDPTESKNAIDEGLAVATEAAIPSAPQIPLEVQSELLPELNLGANAPPVERRFDVNARDIDAGAFFKALVVGTPISAAIHPEVSGKISVSLKEVTVKEAVDVVRDMYGYDIQLRGRVLQVYPSGLRVETFPLNYLMLQRNGYTRTSISSGGITSSENNNSSSSGNYNSNNSSNNNSSNSNNNSSNGNSSNSSSYNGTRIESLVETNYWIELENNLRGMIGLNEIRPGEAAQRSTTDDGRMVVVSPQSGLVTIRAYPNEIRIIKDYLERAENQLQRQVLLEARIIEVSLSDSYQQGIDWSGLSASAGGTQIIGDSLLPGAGVGASNLIGTVIGGGSNITVSDGNFTAVLSLLETQGDVNVLSSPRITASNNQKAVIKVGTDQYFVTDVSNTTVTGTNPVVTPSVELTPFFSGIALDVTPQISASDEVLLHVHPSVTDVKEETKTINFGNDSNLILPLAKSDIRESDTVIKAKSGDVVVIGGLMQTKSIQLVSRVPFIGAIPGLGELFTNRSNEVSKTELVIMIRPIVVTKSTWSEELERSQQILREWYPED</sequence>
<dbReference type="OrthoDB" id="9775455at2"/>
<dbReference type="GO" id="GO:0009306">
    <property type="term" value="P:protein secretion"/>
    <property type="evidence" value="ECO:0007669"/>
    <property type="project" value="InterPro"/>
</dbReference>
<evidence type="ECO:0000256" key="1">
    <source>
        <dbReference type="ARBA" id="ARBA00022448"/>
    </source>
</evidence>
<dbReference type="InterPro" id="IPR013358">
    <property type="entry name" value="Pilus_biogenesis_MshL"/>
</dbReference>
<dbReference type="GO" id="GO:0019867">
    <property type="term" value="C:outer membrane"/>
    <property type="evidence" value="ECO:0007669"/>
    <property type="project" value="InterPro"/>
</dbReference>
<dbReference type="Pfam" id="PF00263">
    <property type="entry name" value="Secretin"/>
    <property type="match status" value="1"/>
</dbReference>
<dbReference type="InterPro" id="IPR050810">
    <property type="entry name" value="Bact_Secretion_Sys_Channel"/>
</dbReference>
<dbReference type="Pfam" id="PF07655">
    <property type="entry name" value="Secretin_N_2"/>
    <property type="match status" value="1"/>
</dbReference>
<dbReference type="PRINTS" id="PR00811">
    <property type="entry name" value="BCTERIALGSPD"/>
</dbReference>
<dbReference type="InterPro" id="IPR011662">
    <property type="entry name" value="Secretin/TonB_short_N"/>
</dbReference>
<keyword evidence="2" id="KW-0472">Membrane</keyword>
<evidence type="ECO:0000313" key="7">
    <source>
        <dbReference type="Proteomes" id="UP000286482"/>
    </source>
</evidence>
<dbReference type="AlphaFoldDB" id="A0A420ELH7"/>
<keyword evidence="7" id="KW-1185">Reference proteome</keyword>
<dbReference type="Proteomes" id="UP000286482">
    <property type="component" value="Unassembled WGS sequence"/>
</dbReference>
<dbReference type="PANTHER" id="PTHR30332">
    <property type="entry name" value="PROBABLE GENERAL SECRETION PATHWAY PROTEIN D"/>
    <property type="match status" value="1"/>
</dbReference>
<dbReference type="InterPro" id="IPR004846">
    <property type="entry name" value="T2SS/T3SS_dom"/>
</dbReference>
<dbReference type="EMBL" id="RAQO01000002">
    <property type="protein sequence ID" value="RKF21567.1"/>
    <property type="molecule type" value="Genomic_DNA"/>
</dbReference>
<dbReference type="GO" id="GO:0015627">
    <property type="term" value="C:type II protein secretion system complex"/>
    <property type="evidence" value="ECO:0007669"/>
    <property type="project" value="TreeGrafter"/>
</dbReference>
<keyword evidence="3" id="KW-0998">Cell outer membrane</keyword>
<evidence type="ECO:0000256" key="4">
    <source>
        <dbReference type="SAM" id="MobiDB-lite"/>
    </source>
</evidence>
<dbReference type="PROSITE" id="PS51257">
    <property type="entry name" value="PROKAR_LIPOPROTEIN"/>
    <property type="match status" value="1"/>
</dbReference>
<organism evidence="6 7">
    <name type="scientific">Alginatibacterium sediminis</name>
    <dbReference type="NCBI Taxonomy" id="2164068"/>
    <lineage>
        <taxon>Bacteria</taxon>
        <taxon>Pseudomonadati</taxon>
        <taxon>Pseudomonadota</taxon>
        <taxon>Gammaproteobacteria</taxon>
        <taxon>Alteromonadales</taxon>
        <taxon>Alteromonadaceae</taxon>
        <taxon>Alginatibacterium</taxon>
    </lineage>
</organism>
<dbReference type="InterPro" id="IPR011514">
    <property type="entry name" value="Secretin_N_2"/>
</dbReference>
<protein>
    <submittedName>
        <fullName evidence="6">Pilus (MSHA type) biogenesis protein MshL</fullName>
    </submittedName>
</protein>
<feature type="region of interest" description="Disordered" evidence="4">
    <location>
        <begin position="173"/>
        <end position="220"/>
    </location>
</feature>
<feature type="domain" description="Secretin/TonB short N-terminal" evidence="5">
    <location>
        <begin position="100"/>
        <end position="148"/>
    </location>
</feature>
<keyword evidence="1" id="KW-0813">Transport</keyword>
<name>A0A420ELH7_9ALTE</name>
<evidence type="ECO:0000313" key="6">
    <source>
        <dbReference type="EMBL" id="RKF21567.1"/>
    </source>
</evidence>
<proteinExistence type="predicted"/>
<evidence type="ECO:0000256" key="2">
    <source>
        <dbReference type="ARBA" id="ARBA00023136"/>
    </source>
</evidence>
<comment type="caution">
    <text evidence="6">The sequence shown here is derived from an EMBL/GenBank/DDBJ whole genome shotgun (WGS) entry which is preliminary data.</text>
</comment>
<gene>
    <name evidence="6" type="primary">mshL</name>
    <name evidence="6" type="ORF">DBZ36_01630</name>
</gene>